<keyword evidence="1" id="KW-1133">Transmembrane helix</keyword>
<comment type="caution">
    <text evidence="2">The sequence shown here is derived from an EMBL/GenBank/DDBJ whole genome shotgun (WGS) entry which is preliminary data.</text>
</comment>
<proteinExistence type="predicted"/>
<dbReference type="RefSeq" id="WP_022118830.1">
    <property type="nucleotide sequence ID" value="NZ_JAJEQE010000058.1"/>
</dbReference>
<dbReference type="EMBL" id="JAJEQE010000058">
    <property type="protein sequence ID" value="MCC2150132.1"/>
    <property type="molecule type" value="Genomic_DNA"/>
</dbReference>
<evidence type="ECO:0000256" key="1">
    <source>
        <dbReference type="SAM" id="Phobius"/>
    </source>
</evidence>
<keyword evidence="3" id="KW-1185">Reference proteome</keyword>
<protein>
    <submittedName>
        <fullName evidence="2">Uncharacterized protein</fullName>
    </submittedName>
</protein>
<gene>
    <name evidence="2" type="ORF">LKD42_12935</name>
</gene>
<feature type="transmembrane region" description="Helical" evidence="1">
    <location>
        <begin position="6"/>
        <end position="25"/>
    </location>
</feature>
<organism evidence="2 3">
    <name type="scientific">Hominisplanchenecus faecis</name>
    <dbReference type="NCBI Taxonomy" id="2885351"/>
    <lineage>
        <taxon>Bacteria</taxon>
        <taxon>Bacillati</taxon>
        <taxon>Bacillota</taxon>
        <taxon>Clostridia</taxon>
        <taxon>Lachnospirales</taxon>
        <taxon>Lachnospiraceae</taxon>
        <taxon>Hominisplanchenecus</taxon>
    </lineage>
</organism>
<evidence type="ECO:0000313" key="2">
    <source>
        <dbReference type="EMBL" id="MCC2150132.1"/>
    </source>
</evidence>
<evidence type="ECO:0000313" key="3">
    <source>
        <dbReference type="Proteomes" id="UP001299235"/>
    </source>
</evidence>
<dbReference type="Proteomes" id="UP001299235">
    <property type="component" value="Unassembled WGS sequence"/>
</dbReference>
<accession>A0ABS8F0G4</accession>
<keyword evidence="1" id="KW-0472">Membrane</keyword>
<reference evidence="2 3" key="1">
    <citation type="submission" date="2021-10" db="EMBL/GenBank/DDBJ databases">
        <title>Anaerobic single-cell dispensing facilitates the cultivation of human gut bacteria.</title>
        <authorList>
            <person name="Afrizal A."/>
        </authorList>
    </citation>
    <scope>NUCLEOTIDE SEQUENCE [LARGE SCALE GENOMIC DNA]</scope>
    <source>
        <strain evidence="2 3">CLA-AA-H246</strain>
    </source>
</reference>
<sequence>MAILTTFITSIVEMLILAGVSYGGIRLGKVLRDRKDAKMQAEIQPEKQI</sequence>
<name>A0ABS8F0G4_9FIRM</name>
<keyword evidence="1" id="KW-0812">Transmembrane</keyword>